<evidence type="ECO:0000313" key="1">
    <source>
        <dbReference type="EMBL" id="MBD2700131.1"/>
    </source>
</evidence>
<sequence>MTDLLFAGGNNPAGHYLIRCVPVIGVQSMPEPAAGGPMVVNGPPTFKSGYTWIKLYGTEGTKTYDEQQQEVDDGEIWNLTISLFLPGDSAQQRTALAQMVRHRFVVECQDNTGTWRRVGTKTQSLQLTYRFGVGGPMGSQRGATLTFQGTVTAPPPLVTGI</sequence>
<proteinExistence type="predicted"/>
<reference evidence="1" key="1">
    <citation type="submission" date="2020-09" db="EMBL/GenBank/DDBJ databases">
        <authorList>
            <person name="Kim M.K."/>
        </authorList>
    </citation>
    <scope>NUCLEOTIDE SEQUENCE</scope>
    <source>
        <strain evidence="1">BT702</strain>
    </source>
</reference>
<accession>A0A926Y1J0</accession>
<evidence type="ECO:0000313" key="2">
    <source>
        <dbReference type="Proteomes" id="UP000598820"/>
    </source>
</evidence>
<name>A0A926Y1J0_9BACT</name>
<gene>
    <name evidence="1" type="ORF">IC229_05760</name>
</gene>
<comment type="caution">
    <text evidence="1">The sequence shown here is derived from an EMBL/GenBank/DDBJ whole genome shotgun (WGS) entry which is preliminary data.</text>
</comment>
<dbReference type="Proteomes" id="UP000598820">
    <property type="component" value="Unassembled WGS sequence"/>
</dbReference>
<dbReference type="AlphaFoldDB" id="A0A926Y1J0"/>
<dbReference type="EMBL" id="JACWZY010000003">
    <property type="protein sequence ID" value="MBD2700131.1"/>
    <property type="molecule type" value="Genomic_DNA"/>
</dbReference>
<dbReference type="RefSeq" id="WP_190885983.1">
    <property type="nucleotide sequence ID" value="NZ_JACWZY010000003.1"/>
</dbReference>
<keyword evidence="2" id="KW-1185">Reference proteome</keyword>
<organism evidence="1 2">
    <name type="scientific">Spirosoma profusum</name>
    <dbReference type="NCBI Taxonomy" id="2771354"/>
    <lineage>
        <taxon>Bacteria</taxon>
        <taxon>Pseudomonadati</taxon>
        <taxon>Bacteroidota</taxon>
        <taxon>Cytophagia</taxon>
        <taxon>Cytophagales</taxon>
        <taxon>Cytophagaceae</taxon>
        <taxon>Spirosoma</taxon>
    </lineage>
</organism>
<protein>
    <submittedName>
        <fullName evidence="1">Uncharacterized protein</fullName>
    </submittedName>
</protein>